<keyword evidence="1" id="KW-1133">Transmembrane helix</keyword>
<name>A0A6I3KFY9_9HYPH</name>
<dbReference type="EMBL" id="WMBQ01000001">
    <property type="protein sequence ID" value="MTD92737.1"/>
    <property type="molecule type" value="Genomic_DNA"/>
</dbReference>
<feature type="domain" description="FecR N-terminal" evidence="3">
    <location>
        <begin position="15"/>
        <end position="52"/>
    </location>
</feature>
<dbReference type="AlphaFoldDB" id="A0A6I3KFY9"/>
<organism evidence="4 5">
    <name type="scientific">Hyphomicrobium album</name>
    <dbReference type="NCBI Taxonomy" id="2665159"/>
    <lineage>
        <taxon>Bacteria</taxon>
        <taxon>Pseudomonadati</taxon>
        <taxon>Pseudomonadota</taxon>
        <taxon>Alphaproteobacteria</taxon>
        <taxon>Hyphomicrobiales</taxon>
        <taxon>Hyphomicrobiaceae</taxon>
        <taxon>Hyphomicrobium</taxon>
    </lineage>
</organism>
<evidence type="ECO:0000313" key="4">
    <source>
        <dbReference type="EMBL" id="MTD92737.1"/>
    </source>
</evidence>
<dbReference type="Pfam" id="PF04773">
    <property type="entry name" value="FecR"/>
    <property type="match status" value="1"/>
</dbReference>
<dbReference type="PIRSF" id="PIRSF018266">
    <property type="entry name" value="FecR"/>
    <property type="match status" value="1"/>
</dbReference>
<dbReference type="GO" id="GO:0016989">
    <property type="term" value="F:sigma factor antagonist activity"/>
    <property type="evidence" value="ECO:0007669"/>
    <property type="project" value="TreeGrafter"/>
</dbReference>
<dbReference type="PANTHER" id="PTHR30273">
    <property type="entry name" value="PERIPLASMIC SIGNAL SENSOR AND SIGMA FACTOR ACTIVATOR FECR-RELATED"/>
    <property type="match status" value="1"/>
</dbReference>
<feature type="domain" description="FecR protein" evidence="2">
    <location>
        <begin position="120"/>
        <end position="209"/>
    </location>
</feature>
<keyword evidence="1" id="KW-0472">Membrane</keyword>
<evidence type="ECO:0000313" key="5">
    <source>
        <dbReference type="Proteomes" id="UP000440694"/>
    </source>
</evidence>
<evidence type="ECO:0000256" key="1">
    <source>
        <dbReference type="SAM" id="Phobius"/>
    </source>
</evidence>
<accession>A0A6I3KFY9</accession>
<dbReference type="Proteomes" id="UP000440694">
    <property type="component" value="Unassembled WGS sequence"/>
</dbReference>
<dbReference type="PANTHER" id="PTHR30273:SF2">
    <property type="entry name" value="PROTEIN FECR"/>
    <property type="match status" value="1"/>
</dbReference>
<gene>
    <name evidence="4" type="ORF">GIW81_00115</name>
</gene>
<keyword evidence="5" id="KW-1185">Reference proteome</keyword>
<keyword evidence="1" id="KW-0812">Transmembrane</keyword>
<dbReference type="Gene3D" id="2.60.120.1440">
    <property type="match status" value="1"/>
</dbReference>
<evidence type="ECO:0000259" key="3">
    <source>
        <dbReference type="Pfam" id="PF16220"/>
    </source>
</evidence>
<comment type="caution">
    <text evidence="4">The sequence shown here is derived from an EMBL/GenBank/DDBJ whole genome shotgun (WGS) entry which is preliminary data.</text>
</comment>
<feature type="transmembrane region" description="Helical" evidence="1">
    <location>
        <begin position="87"/>
        <end position="104"/>
    </location>
</feature>
<sequence length="322" mass="34871">MSNDRQRRGPREHDARSWVVLLASGRVTAGDAAAFREWQARDPNNAKAFAQARLHWDLLGEATGELARLPADARAGRSGESGHTRRWLLGAGLASAAATGVALINPPFGMWSPIVDFAADFRTGIGERRTIAIGGNASVELTTRSRLALDTGHLDSLRMDLLAGEAAFAAGARLLTVIAGAGQTSALNGRFSVRNDSGTVAVTCLSGALEVRCRDRALRLRADQQVRYDDEGLGEVKDVDPNDVTAWQRGLLVFRNKPLQDVVDEVNRYRPGKIVILDRDLGSRLVALASFYLDRLDDVIPQIETLYGAQVRRLPAGIVLLS</sequence>
<dbReference type="RefSeq" id="WP_154737331.1">
    <property type="nucleotide sequence ID" value="NZ_WMBQ01000001.1"/>
</dbReference>
<dbReference type="InterPro" id="IPR012373">
    <property type="entry name" value="Ferrdict_sens_TM"/>
</dbReference>
<dbReference type="InterPro" id="IPR032623">
    <property type="entry name" value="FecR_N"/>
</dbReference>
<proteinExistence type="predicted"/>
<dbReference type="Gene3D" id="3.55.50.30">
    <property type="match status" value="1"/>
</dbReference>
<dbReference type="InterPro" id="IPR006860">
    <property type="entry name" value="FecR"/>
</dbReference>
<protein>
    <submittedName>
        <fullName evidence="4">DUF4880 domain-containing protein</fullName>
    </submittedName>
</protein>
<evidence type="ECO:0000259" key="2">
    <source>
        <dbReference type="Pfam" id="PF04773"/>
    </source>
</evidence>
<dbReference type="Pfam" id="PF16220">
    <property type="entry name" value="DUF4880"/>
    <property type="match status" value="1"/>
</dbReference>
<reference evidence="4 5" key="1">
    <citation type="submission" date="2019-11" db="EMBL/GenBank/DDBJ databases">
        <title>Identification of a novel strain.</title>
        <authorList>
            <person name="Xu Q."/>
            <person name="Wang G."/>
        </authorList>
    </citation>
    <scope>NUCLEOTIDE SEQUENCE [LARGE SCALE GENOMIC DNA]</scope>
    <source>
        <strain evidence="5">xq</strain>
    </source>
</reference>